<accession>A0ABQ8RWN0</accession>
<dbReference type="EMBL" id="JAJSOF020000041">
    <property type="protein sequence ID" value="KAJ4425955.1"/>
    <property type="molecule type" value="Genomic_DNA"/>
</dbReference>
<evidence type="ECO:0000313" key="2">
    <source>
        <dbReference type="EMBL" id="KAJ4425955.1"/>
    </source>
</evidence>
<reference evidence="2 3" key="1">
    <citation type="journal article" date="2022" name="Allergy">
        <title>Genome assembly and annotation of Periplaneta americana reveal a comprehensive cockroach allergen profile.</title>
        <authorList>
            <person name="Wang L."/>
            <person name="Xiong Q."/>
            <person name="Saelim N."/>
            <person name="Wang L."/>
            <person name="Nong W."/>
            <person name="Wan A.T."/>
            <person name="Shi M."/>
            <person name="Liu X."/>
            <person name="Cao Q."/>
            <person name="Hui J.H.L."/>
            <person name="Sookrung N."/>
            <person name="Leung T.F."/>
            <person name="Tungtrongchitr A."/>
            <person name="Tsui S.K.W."/>
        </authorList>
    </citation>
    <scope>NUCLEOTIDE SEQUENCE [LARGE SCALE GENOMIC DNA]</scope>
    <source>
        <strain evidence="2">PWHHKU_190912</strain>
    </source>
</reference>
<gene>
    <name evidence="2" type="ORF">ANN_27581</name>
</gene>
<evidence type="ECO:0000256" key="1">
    <source>
        <dbReference type="SAM" id="MobiDB-lite"/>
    </source>
</evidence>
<feature type="compositionally biased region" description="Polar residues" evidence="1">
    <location>
        <begin position="419"/>
        <end position="447"/>
    </location>
</feature>
<sequence length="447" mass="50864">MEVDVDDTPNTADTQTNTSEDFNPDTNINQTQIPSIIEENVPYTSPREEKTSTHKNTTNLRYSYNDIGPFFVNIKFGDNLKFIHPLKIGRWLFQNGFEVTHMIKCGFNQMEVHFRSFIQANKFLDSDFDTTHNTRSFIPYCNLHMTGILRGIDTDITTEEIQANLQVSGSPIITNYEHDDFSKPCPTGTHKCINCGLGHATPDTELCPAYKLETKINDKIQKLPTSRNEARQILSGRQTYAEMVKTLHTNNDLFQTSAIPQLKNKSTVKNPSSPKIHNRKSSTLPPTQPKRKRTAHPAKEDVHIFQEIQQILLSPHGNNTKFIQHIQVEETKLITTINAIIQEAPDYLRPQLDQLKQHTRGRNSNGTQEKNPPTAPGPDGISNNLIKMMPQEWIHDLAQAYTQILHSGNIPHLERNIHTPDSQTKYSRPPSNRLPTNITPQHTTENI</sequence>
<organism evidence="2 3">
    <name type="scientific">Periplaneta americana</name>
    <name type="common">American cockroach</name>
    <name type="synonym">Blatta americana</name>
    <dbReference type="NCBI Taxonomy" id="6978"/>
    <lineage>
        <taxon>Eukaryota</taxon>
        <taxon>Metazoa</taxon>
        <taxon>Ecdysozoa</taxon>
        <taxon>Arthropoda</taxon>
        <taxon>Hexapoda</taxon>
        <taxon>Insecta</taxon>
        <taxon>Pterygota</taxon>
        <taxon>Neoptera</taxon>
        <taxon>Polyneoptera</taxon>
        <taxon>Dictyoptera</taxon>
        <taxon>Blattodea</taxon>
        <taxon>Blattoidea</taxon>
        <taxon>Blattidae</taxon>
        <taxon>Blattinae</taxon>
        <taxon>Periplaneta</taxon>
    </lineage>
</organism>
<feature type="compositionally biased region" description="Polar residues" evidence="1">
    <location>
        <begin position="255"/>
        <end position="285"/>
    </location>
</feature>
<proteinExistence type="predicted"/>
<feature type="region of interest" description="Disordered" evidence="1">
    <location>
        <begin position="255"/>
        <end position="298"/>
    </location>
</feature>
<comment type="caution">
    <text evidence="2">The sequence shown here is derived from an EMBL/GenBank/DDBJ whole genome shotgun (WGS) entry which is preliminary data.</text>
</comment>
<dbReference type="Proteomes" id="UP001148838">
    <property type="component" value="Unassembled WGS sequence"/>
</dbReference>
<feature type="compositionally biased region" description="Polar residues" evidence="1">
    <location>
        <begin position="362"/>
        <end position="371"/>
    </location>
</feature>
<name>A0ABQ8RWN0_PERAM</name>
<feature type="region of interest" description="Disordered" evidence="1">
    <location>
        <begin position="412"/>
        <end position="447"/>
    </location>
</feature>
<feature type="compositionally biased region" description="Polar residues" evidence="1">
    <location>
        <begin position="8"/>
        <end position="31"/>
    </location>
</feature>
<keyword evidence="3" id="KW-1185">Reference proteome</keyword>
<feature type="region of interest" description="Disordered" evidence="1">
    <location>
        <begin position="359"/>
        <end position="384"/>
    </location>
</feature>
<protein>
    <submittedName>
        <fullName evidence="2">Uncharacterized protein</fullName>
    </submittedName>
</protein>
<evidence type="ECO:0000313" key="3">
    <source>
        <dbReference type="Proteomes" id="UP001148838"/>
    </source>
</evidence>
<feature type="region of interest" description="Disordered" evidence="1">
    <location>
        <begin position="1"/>
        <end position="31"/>
    </location>
</feature>